<comment type="caution">
    <text evidence="1">The sequence shown here is derived from an EMBL/GenBank/DDBJ whole genome shotgun (WGS) entry which is preliminary data.</text>
</comment>
<dbReference type="Gene3D" id="3.40.50.10320">
    <property type="entry name" value="LmbE-like"/>
    <property type="match status" value="1"/>
</dbReference>
<name>A0ABT8A103_9PROT</name>
<keyword evidence="2" id="KW-1185">Reference proteome</keyword>
<accession>A0ABT8A103</accession>
<reference evidence="2" key="1">
    <citation type="journal article" date="2019" name="Int. J. Syst. Evol. Microbiol.">
        <title>The Global Catalogue of Microorganisms (GCM) 10K type strain sequencing project: providing services to taxonomists for standard genome sequencing and annotation.</title>
        <authorList>
            <consortium name="The Broad Institute Genomics Platform"/>
            <consortium name="The Broad Institute Genome Sequencing Center for Infectious Disease"/>
            <person name="Wu L."/>
            <person name="Ma J."/>
        </authorList>
    </citation>
    <scope>NUCLEOTIDE SEQUENCE [LARGE SCALE GENOMIC DNA]</scope>
    <source>
        <strain evidence="2">CECT 7131</strain>
    </source>
</reference>
<dbReference type="Pfam" id="PF02585">
    <property type="entry name" value="PIG-L"/>
    <property type="match status" value="1"/>
</dbReference>
<sequence length="244" mass="25069">MYAGDWLRAAEALPETGDPRVVLGDGPSLVLAPHPDDESLGCGGLIAAAAEARLPLRVRVVSDGAGSHPRLPRDVLRSLRAAETRAAVAALGLPPAALGFLGLPDQAVPGSGAGLAAAVATLLAEGAPSTILATWEHDPHGDHTATFAIAAALARATGARLLAYPVWGWAHAYPIPGFPLPPPPWLPVPPRGHRFAMAHWLPAKRAAIAAHASQTGQLAGGFTLPPEALALADRPFEILLECAP</sequence>
<dbReference type="InterPro" id="IPR024078">
    <property type="entry name" value="LmbE-like_dom_sf"/>
</dbReference>
<protein>
    <submittedName>
        <fullName evidence="1">PIG-L family deacetylase</fullName>
    </submittedName>
</protein>
<dbReference type="PANTHER" id="PTHR12993:SF29">
    <property type="entry name" value="BLR3841 PROTEIN"/>
    <property type="match status" value="1"/>
</dbReference>
<dbReference type="SUPFAM" id="SSF102588">
    <property type="entry name" value="LmbE-like"/>
    <property type="match status" value="1"/>
</dbReference>
<evidence type="ECO:0000313" key="2">
    <source>
        <dbReference type="Proteomes" id="UP001529369"/>
    </source>
</evidence>
<dbReference type="PANTHER" id="PTHR12993">
    <property type="entry name" value="N-ACETYLGLUCOSAMINYL-PHOSPHATIDYLINOSITOL DE-N-ACETYLASE-RELATED"/>
    <property type="match status" value="1"/>
</dbReference>
<evidence type="ECO:0000313" key="1">
    <source>
        <dbReference type="EMBL" id="MDN3563219.1"/>
    </source>
</evidence>
<dbReference type="EMBL" id="JAUFPN010000020">
    <property type="protein sequence ID" value="MDN3563219.1"/>
    <property type="molecule type" value="Genomic_DNA"/>
</dbReference>
<dbReference type="InterPro" id="IPR003737">
    <property type="entry name" value="GlcNAc_PI_deacetylase-related"/>
</dbReference>
<dbReference type="Proteomes" id="UP001529369">
    <property type="component" value="Unassembled WGS sequence"/>
</dbReference>
<gene>
    <name evidence="1" type="ORF">QWZ14_02355</name>
</gene>
<organism evidence="1 2">
    <name type="scientific">Paeniroseomonas aquatica</name>
    <dbReference type="NCBI Taxonomy" id="373043"/>
    <lineage>
        <taxon>Bacteria</taxon>
        <taxon>Pseudomonadati</taxon>
        <taxon>Pseudomonadota</taxon>
        <taxon>Alphaproteobacteria</taxon>
        <taxon>Acetobacterales</taxon>
        <taxon>Acetobacteraceae</taxon>
        <taxon>Paeniroseomonas</taxon>
    </lineage>
</organism>
<dbReference type="RefSeq" id="WP_290315034.1">
    <property type="nucleotide sequence ID" value="NZ_JAUFPN010000020.1"/>
</dbReference>
<proteinExistence type="predicted"/>